<evidence type="ECO:0000256" key="11">
    <source>
        <dbReference type="RuleBase" id="RU369061"/>
    </source>
</evidence>
<dbReference type="STRING" id="1405.B7492_19740"/>
<dbReference type="Proteomes" id="UP000029389">
    <property type="component" value="Unassembled WGS sequence"/>
</dbReference>
<evidence type="ECO:0000256" key="7">
    <source>
        <dbReference type="ARBA" id="ARBA00022840"/>
    </source>
</evidence>
<evidence type="ECO:0000313" key="16">
    <source>
        <dbReference type="Proteomes" id="UP000264294"/>
    </source>
</evidence>
<dbReference type="FunFam" id="3.40.1190.20:FF:000001">
    <property type="entry name" value="Phosphofructokinase"/>
    <property type="match status" value="1"/>
</dbReference>
<dbReference type="PROSITE" id="PS00584">
    <property type="entry name" value="PFKB_KINASES_2"/>
    <property type="match status" value="1"/>
</dbReference>
<dbReference type="PATRIC" id="fig|1405.8.peg.810"/>
<accession>A0A090Z346</accession>
<keyword evidence="6 11" id="KW-0418">Kinase</keyword>
<dbReference type="PANTHER" id="PTHR46566:SF1">
    <property type="entry name" value="1-PHOSPHOFRUCTOKINASE"/>
    <property type="match status" value="1"/>
</dbReference>
<evidence type="ECO:0000256" key="8">
    <source>
        <dbReference type="ARBA" id="ARBA00032802"/>
    </source>
</evidence>
<dbReference type="Proteomes" id="UP000264294">
    <property type="component" value="Unassembled WGS sequence"/>
</dbReference>
<feature type="domain" description="Carbohydrate kinase PfkB" evidence="12">
    <location>
        <begin position="6"/>
        <end position="282"/>
    </location>
</feature>
<comment type="catalytic activity">
    <reaction evidence="9 11">
        <text>beta-D-fructose 1-phosphate + ATP = beta-D-fructose 1,6-bisphosphate + ADP + H(+)</text>
        <dbReference type="Rhea" id="RHEA:14213"/>
        <dbReference type="ChEBI" id="CHEBI:15378"/>
        <dbReference type="ChEBI" id="CHEBI:30616"/>
        <dbReference type="ChEBI" id="CHEBI:32966"/>
        <dbReference type="ChEBI" id="CHEBI:138881"/>
        <dbReference type="ChEBI" id="CHEBI:456216"/>
        <dbReference type="EC" id="2.7.1.56"/>
    </reaction>
</comment>
<dbReference type="GO" id="GO:0005524">
    <property type="term" value="F:ATP binding"/>
    <property type="evidence" value="ECO:0007669"/>
    <property type="project" value="UniProtKB-UniRule"/>
</dbReference>
<proteinExistence type="inferred from homology"/>
<comment type="similarity">
    <text evidence="1 11">Belongs to the carbohydrate kinase PfkB family.</text>
</comment>
<dbReference type="EMBL" id="JMQC01000008">
    <property type="protein sequence ID" value="KFM98845.1"/>
    <property type="molecule type" value="Genomic_DNA"/>
</dbReference>
<dbReference type="GO" id="GO:0008662">
    <property type="term" value="F:1-phosphofructokinase activity"/>
    <property type="evidence" value="ECO:0007669"/>
    <property type="project" value="UniProtKB-UniRule"/>
</dbReference>
<dbReference type="EMBL" id="QVOD01000005">
    <property type="protein sequence ID" value="RFT67724.1"/>
    <property type="molecule type" value="Genomic_DNA"/>
</dbReference>
<evidence type="ECO:0000256" key="4">
    <source>
        <dbReference type="ARBA" id="ARBA00022679"/>
    </source>
</evidence>
<reference evidence="13 15" key="1">
    <citation type="submission" date="2014-04" db="EMBL/GenBank/DDBJ databases">
        <authorList>
            <person name="Bishop-Lilly K.A."/>
            <person name="Broomall S.M."/>
            <person name="Chain P.S."/>
            <person name="Chertkov O."/>
            <person name="Coyne S.R."/>
            <person name="Daligault H.E."/>
            <person name="Davenport K.W."/>
            <person name="Erkkila T."/>
            <person name="Frey K.G."/>
            <person name="Gibbons H.S."/>
            <person name="Gu W."/>
            <person name="Jaissle J."/>
            <person name="Johnson S.L."/>
            <person name="Koroleva G.I."/>
            <person name="Ladner J.T."/>
            <person name="Lo C.-C."/>
            <person name="Minogue T.D."/>
            <person name="Munk C."/>
            <person name="Palacios G.F."/>
            <person name="Redden C.L."/>
            <person name="Rosenzweig C.N."/>
            <person name="Scholz M.B."/>
            <person name="Teshima H."/>
            <person name="Xu Y."/>
        </authorList>
    </citation>
    <scope>NUCLEOTIDE SEQUENCE [LARGE SCALE GENOMIC DNA]</scope>
    <source>
        <strain evidence="13 15">BHP</strain>
    </source>
</reference>
<evidence type="ECO:0000313" key="13">
    <source>
        <dbReference type="EMBL" id="KFM98845.1"/>
    </source>
</evidence>
<dbReference type="NCBIfam" id="TIGR03828">
    <property type="entry name" value="pfkB"/>
    <property type="match status" value="1"/>
</dbReference>
<dbReference type="InterPro" id="IPR029056">
    <property type="entry name" value="Ribokinase-like"/>
</dbReference>
<evidence type="ECO:0000256" key="5">
    <source>
        <dbReference type="ARBA" id="ARBA00022741"/>
    </source>
</evidence>
<dbReference type="GO" id="GO:0044281">
    <property type="term" value="P:small molecule metabolic process"/>
    <property type="evidence" value="ECO:0007669"/>
    <property type="project" value="UniProtKB-ARBA"/>
</dbReference>
<evidence type="ECO:0000256" key="10">
    <source>
        <dbReference type="PIRNR" id="PIRNR000535"/>
    </source>
</evidence>
<evidence type="ECO:0000313" key="14">
    <source>
        <dbReference type="EMBL" id="RFT67724.1"/>
    </source>
</evidence>
<evidence type="ECO:0000256" key="6">
    <source>
        <dbReference type="ARBA" id="ARBA00022777"/>
    </source>
</evidence>
<evidence type="ECO:0000256" key="1">
    <source>
        <dbReference type="ARBA" id="ARBA00010688"/>
    </source>
</evidence>
<dbReference type="GO" id="GO:0005829">
    <property type="term" value="C:cytosol"/>
    <property type="evidence" value="ECO:0007669"/>
    <property type="project" value="TreeGrafter"/>
</dbReference>
<keyword evidence="5 11" id="KW-0547">Nucleotide-binding</keyword>
<keyword evidence="16" id="KW-1185">Reference proteome</keyword>
<reference evidence="14 16" key="2">
    <citation type="submission" date="2018-08" db="EMBL/GenBank/DDBJ databases">
        <title>Bacillus clarus sp. nov. strain PS00077A.</title>
        <authorList>
            <person name="Mendez Acevedo M."/>
            <person name="Carroll L."/>
            <person name="Mukherjee M."/>
            <person name="Wiedmann M."/>
            <person name="Kovac J."/>
        </authorList>
    </citation>
    <scope>NUCLEOTIDE SEQUENCE [LARGE SCALE GENOMIC DNA]</scope>
    <source>
        <strain evidence="14 16">PS00077A</strain>
    </source>
</reference>
<comment type="function">
    <text evidence="11">Catalyzes the ATP-dependent phosphorylation of fructose-l-phosphate to fructose-l,6-bisphosphate.</text>
</comment>
<gene>
    <name evidence="13" type="primary">pfkB</name>
    <name evidence="14" type="ORF">D0U04_06405</name>
    <name evidence="13" type="ORF">DJ93_632</name>
</gene>
<dbReference type="Pfam" id="PF00294">
    <property type="entry name" value="PfkB"/>
    <property type="match status" value="1"/>
</dbReference>
<organism evidence="13 15">
    <name type="scientific">Bacillus clarus</name>
    <dbReference type="NCBI Taxonomy" id="2338372"/>
    <lineage>
        <taxon>Bacteria</taxon>
        <taxon>Bacillati</taxon>
        <taxon>Bacillota</taxon>
        <taxon>Bacilli</taxon>
        <taxon>Bacillales</taxon>
        <taxon>Bacillaceae</taxon>
        <taxon>Bacillus</taxon>
        <taxon>Bacillus cereus group</taxon>
    </lineage>
</organism>
<dbReference type="Gene3D" id="3.40.1190.20">
    <property type="match status" value="1"/>
</dbReference>
<name>A0A090Z346_9BACI</name>
<dbReference type="RefSeq" id="WP_042979250.1">
    <property type="nucleotide sequence ID" value="NZ_JMQC01000008.1"/>
</dbReference>
<dbReference type="InterPro" id="IPR017583">
    <property type="entry name" value="Tagatose/fructose_Pkinase"/>
</dbReference>
<dbReference type="EC" id="2.7.1.56" evidence="2 11"/>
<protein>
    <recommendedName>
        <fullName evidence="3 11">1-phosphofructokinase</fullName>
        <shortName evidence="11">Fru1PK</shortName>
        <ecNumber evidence="2 11">2.7.1.56</ecNumber>
    </recommendedName>
    <alternativeName>
        <fullName evidence="8 11">Fructose 1-phosphate kinase</fullName>
    </alternativeName>
</protein>
<keyword evidence="4 10" id="KW-0808">Transferase</keyword>
<evidence type="ECO:0000313" key="15">
    <source>
        <dbReference type="Proteomes" id="UP000029389"/>
    </source>
</evidence>
<dbReference type="InterPro" id="IPR022463">
    <property type="entry name" value="1-PFruKinase"/>
</dbReference>
<sequence>MIYTVTLNPSIDYVVQVNSFSLGTVNRAEKDMKFPGGKGINVSRVLHRLGVENTALGFTGGFTGQFIQGVLNSEGVTTNFVQVDGDSRINVKIKGQEETELNGQGPIVTNEQFEQLMKEIESMQSGDCIVLAGSVPSSIPSTFYEKIAEFGAKQGVQVVVDASGNALKHVIKNRPFLIKPNHHELGELFGEKLTTVEEILPYGRKLIDQGVQHVIVSMAGAGALLFTTEGIYEATVPKGVVINSVGAGDSLVAGFVGIYEKTKDVVEAFRYGVATGSATAFSADLCTKEKVEELLSQVIITKR</sequence>
<dbReference type="InterPro" id="IPR011611">
    <property type="entry name" value="PfkB_dom"/>
</dbReference>
<evidence type="ECO:0000259" key="12">
    <source>
        <dbReference type="Pfam" id="PF00294"/>
    </source>
</evidence>
<dbReference type="InterPro" id="IPR002173">
    <property type="entry name" value="Carboh/pur_kinase_PfkB_CS"/>
</dbReference>
<dbReference type="PROSITE" id="PS00583">
    <property type="entry name" value="PFKB_KINASES_1"/>
    <property type="match status" value="1"/>
</dbReference>
<dbReference type="GO" id="GO:0016052">
    <property type="term" value="P:carbohydrate catabolic process"/>
    <property type="evidence" value="ECO:0007669"/>
    <property type="project" value="UniProtKB-ARBA"/>
</dbReference>
<evidence type="ECO:0000256" key="2">
    <source>
        <dbReference type="ARBA" id="ARBA00012131"/>
    </source>
</evidence>
<comment type="caution">
    <text evidence="13">The sequence shown here is derived from an EMBL/GenBank/DDBJ whole genome shotgun (WGS) entry which is preliminary data.</text>
</comment>
<evidence type="ECO:0000256" key="9">
    <source>
        <dbReference type="ARBA" id="ARBA00047745"/>
    </source>
</evidence>
<dbReference type="SUPFAM" id="SSF53613">
    <property type="entry name" value="Ribokinase-like"/>
    <property type="match status" value="1"/>
</dbReference>
<keyword evidence="7 11" id="KW-0067">ATP-binding</keyword>
<dbReference type="AlphaFoldDB" id="A0A090Z346"/>
<dbReference type="PIRSF" id="PIRSF000535">
    <property type="entry name" value="1PFK/6PFK/LacC"/>
    <property type="match status" value="1"/>
</dbReference>
<dbReference type="PANTHER" id="PTHR46566">
    <property type="entry name" value="1-PHOSPHOFRUCTOKINASE-RELATED"/>
    <property type="match status" value="1"/>
</dbReference>
<dbReference type="NCBIfam" id="TIGR03168">
    <property type="entry name" value="1-PFK"/>
    <property type="match status" value="1"/>
</dbReference>
<dbReference type="CDD" id="cd01164">
    <property type="entry name" value="FruK_PfkB_like"/>
    <property type="match status" value="1"/>
</dbReference>
<evidence type="ECO:0000256" key="3">
    <source>
        <dbReference type="ARBA" id="ARBA00013596"/>
    </source>
</evidence>